<sequence>MFEYPIALEWTVFEGRLKDLKNSTENECLDSEKFPAIHASGVQYGLRIYPNRSTIQYGLRIYPNRSISEVHGETWVGLRLDIGNEKNVEAEYTISIKTATCIESLNRNFAENDGWGPFLCAVDEFFDPKMKFIVDGKCVIKVEGILKVEHVPSWGKNYNFGALWNKGYEDFTIAVGKKEIK</sequence>
<protein>
    <submittedName>
        <fullName evidence="2">Uncharacterized protein</fullName>
    </submittedName>
</protein>
<reference evidence="2" key="1">
    <citation type="submission" date="2022-11" db="UniProtKB">
        <authorList>
            <consortium name="WormBaseParasite"/>
        </authorList>
    </citation>
    <scope>IDENTIFICATION</scope>
</reference>
<evidence type="ECO:0000313" key="1">
    <source>
        <dbReference type="Proteomes" id="UP000887579"/>
    </source>
</evidence>
<name>A0AC34G4X7_9BILA</name>
<organism evidence="1 2">
    <name type="scientific">Panagrolaimus sp. ES5</name>
    <dbReference type="NCBI Taxonomy" id="591445"/>
    <lineage>
        <taxon>Eukaryota</taxon>
        <taxon>Metazoa</taxon>
        <taxon>Ecdysozoa</taxon>
        <taxon>Nematoda</taxon>
        <taxon>Chromadorea</taxon>
        <taxon>Rhabditida</taxon>
        <taxon>Tylenchina</taxon>
        <taxon>Panagrolaimomorpha</taxon>
        <taxon>Panagrolaimoidea</taxon>
        <taxon>Panagrolaimidae</taxon>
        <taxon>Panagrolaimus</taxon>
    </lineage>
</organism>
<accession>A0AC34G4X7</accession>
<dbReference type="WBParaSite" id="ES5_v2.g24767.t1">
    <property type="protein sequence ID" value="ES5_v2.g24767.t1"/>
    <property type="gene ID" value="ES5_v2.g24767"/>
</dbReference>
<dbReference type="Proteomes" id="UP000887579">
    <property type="component" value="Unplaced"/>
</dbReference>
<evidence type="ECO:0000313" key="2">
    <source>
        <dbReference type="WBParaSite" id="ES5_v2.g24767.t1"/>
    </source>
</evidence>
<proteinExistence type="predicted"/>